<keyword evidence="2" id="KW-1185">Reference proteome</keyword>
<evidence type="ECO:0000313" key="2">
    <source>
        <dbReference type="Proteomes" id="UP000195918"/>
    </source>
</evidence>
<protein>
    <submittedName>
        <fullName evidence="1">Uncharacterized protein</fullName>
    </submittedName>
</protein>
<evidence type="ECO:0000313" key="1">
    <source>
        <dbReference type="EMBL" id="SLM85010.1"/>
    </source>
</evidence>
<dbReference type="EMBL" id="FWFD01000007">
    <property type="protein sequence ID" value="SLM85010.1"/>
    <property type="molecule type" value="Genomic_DNA"/>
</dbReference>
<reference evidence="2" key="1">
    <citation type="submission" date="2017-02" db="EMBL/GenBank/DDBJ databases">
        <authorList>
            <person name="Dridi B."/>
        </authorList>
    </citation>
    <scope>NUCLEOTIDE SEQUENCE [LARGE SCALE GENOMIC DNA]</scope>
    <source>
        <strain evidence="2">bH819</strain>
    </source>
</reference>
<dbReference type="AlphaFoldDB" id="A0A1X6WL73"/>
<sequence>MKSWKGRFDEIKQKNEKADDCSSGVTSCTPDMSAFIRE</sequence>
<organism evidence="1 2">
    <name type="scientific">Vagococcus fluvialis bH819</name>
    <dbReference type="NCBI Taxonomy" id="1255619"/>
    <lineage>
        <taxon>Bacteria</taxon>
        <taxon>Bacillati</taxon>
        <taxon>Bacillota</taxon>
        <taxon>Bacilli</taxon>
        <taxon>Lactobacillales</taxon>
        <taxon>Enterococcaceae</taxon>
        <taxon>Vagococcus</taxon>
    </lineage>
</organism>
<name>A0A1X6WL73_9ENTE</name>
<dbReference type="Proteomes" id="UP000195918">
    <property type="component" value="Unassembled WGS sequence"/>
</dbReference>
<accession>A0A1X6WL73</accession>
<proteinExistence type="predicted"/>
<gene>
    <name evidence="1" type="ORF">FM121_02865</name>
</gene>